<proteinExistence type="predicted"/>
<dbReference type="Proteomes" id="UP000663760">
    <property type="component" value="Chromosome 3"/>
</dbReference>
<keyword evidence="1" id="KW-1133">Transmembrane helix</keyword>
<gene>
    <name evidence="2" type="ORF">SI8410_03003897</name>
</gene>
<protein>
    <submittedName>
        <fullName evidence="2">Uncharacterized protein</fullName>
    </submittedName>
</protein>
<accession>A0A7I8K6F4</accession>
<reference evidence="2" key="1">
    <citation type="submission" date="2020-02" db="EMBL/GenBank/DDBJ databases">
        <authorList>
            <person name="Scholz U."/>
            <person name="Mascher M."/>
            <person name="Fiebig A."/>
        </authorList>
    </citation>
    <scope>NUCLEOTIDE SEQUENCE</scope>
</reference>
<organism evidence="2 3">
    <name type="scientific">Spirodela intermedia</name>
    <name type="common">Intermediate duckweed</name>
    <dbReference type="NCBI Taxonomy" id="51605"/>
    <lineage>
        <taxon>Eukaryota</taxon>
        <taxon>Viridiplantae</taxon>
        <taxon>Streptophyta</taxon>
        <taxon>Embryophyta</taxon>
        <taxon>Tracheophyta</taxon>
        <taxon>Spermatophyta</taxon>
        <taxon>Magnoliopsida</taxon>
        <taxon>Liliopsida</taxon>
        <taxon>Araceae</taxon>
        <taxon>Lemnoideae</taxon>
        <taxon>Spirodela</taxon>
    </lineage>
</organism>
<name>A0A7I8K6F4_SPIIN</name>
<feature type="transmembrane region" description="Helical" evidence="1">
    <location>
        <begin position="33"/>
        <end position="60"/>
    </location>
</feature>
<dbReference type="EMBL" id="LR746266">
    <property type="protein sequence ID" value="CAA7393095.1"/>
    <property type="molecule type" value="Genomic_DNA"/>
</dbReference>
<keyword evidence="1" id="KW-0472">Membrane</keyword>
<evidence type="ECO:0000313" key="3">
    <source>
        <dbReference type="Proteomes" id="UP000663760"/>
    </source>
</evidence>
<evidence type="ECO:0000313" key="2">
    <source>
        <dbReference type="EMBL" id="CAA7393095.1"/>
    </source>
</evidence>
<sequence>MLAKSSFSRVYDHSLPHSRLATSDVEGERRTPLLFMTIFLLLNLTYMHASLVNYIFCIFLSDFSMSFRTTSFLSWGVIITSSLLHDDLEHENVIDQALIFFLFPSISHY</sequence>
<dbReference type="AlphaFoldDB" id="A0A7I8K6F4"/>
<evidence type="ECO:0000256" key="1">
    <source>
        <dbReference type="SAM" id="Phobius"/>
    </source>
</evidence>
<keyword evidence="3" id="KW-1185">Reference proteome</keyword>
<keyword evidence="1" id="KW-0812">Transmembrane</keyword>